<protein>
    <submittedName>
        <fullName evidence="6">Uncharacterized protein</fullName>
    </submittedName>
</protein>
<dbReference type="GO" id="GO:0005384">
    <property type="term" value="F:manganese ion transmembrane transporter activity"/>
    <property type="evidence" value="ECO:0007669"/>
    <property type="project" value="InterPro"/>
</dbReference>
<evidence type="ECO:0000256" key="4">
    <source>
        <dbReference type="ARBA" id="ARBA00022989"/>
    </source>
</evidence>
<keyword evidence="5" id="KW-0472">Membrane</keyword>
<evidence type="ECO:0000256" key="3">
    <source>
        <dbReference type="ARBA" id="ARBA00022692"/>
    </source>
</evidence>
<comment type="subcellular location">
    <subcellularLocation>
        <location evidence="1">Endomembrane system</location>
        <topology evidence="1">Multi-pass membrane protein</topology>
    </subcellularLocation>
</comment>
<evidence type="ECO:0000313" key="6">
    <source>
        <dbReference type="EMBL" id="KAF7723276.1"/>
    </source>
</evidence>
<comment type="caution">
    <text evidence="6">The sequence shown here is derived from an EMBL/GenBank/DDBJ whole genome shotgun (WGS) entry which is preliminary data.</text>
</comment>
<dbReference type="Pfam" id="PF01988">
    <property type="entry name" value="VIT1"/>
    <property type="match status" value="1"/>
</dbReference>
<name>A0A8H7BSS8_9FUNG</name>
<dbReference type="PANTHER" id="PTHR31851">
    <property type="entry name" value="FE(2+)/MN(2+) TRANSPORTER PCL1"/>
    <property type="match status" value="1"/>
</dbReference>
<sequence length="140" mass="15112">MGSDGNMYLTASENDNEEECVLLSAVPAYDISENNSAETIHSQRIPHRHERANTRYHVEEHFSRPEIVRDCVLGLSDGLTVPFALAAGLSSLGHRSIVIYGGLAELVSGAISMGLGGFLAAKSEADHYATERRREGLAGK</sequence>
<evidence type="ECO:0000256" key="2">
    <source>
        <dbReference type="ARBA" id="ARBA00007049"/>
    </source>
</evidence>
<evidence type="ECO:0000256" key="1">
    <source>
        <dbReference type="ARBA" id="ARBA00004127"/>
    </source>
</evidence>
<keyword evidence="7" id="KW-1185">Reference proteome</keyword>
<organism evidence="6 7">
    <name type="scientific">Apophysomyces ossiformis</name>
    <dbReference type="NCBI Taxonomy" id="679940"/>
    <lineage>
        <taxon>Eukaryota</taxon>
        <taxon>Fungi</taxon>
        <taxon>Fungi incertae sedis</taxon>
        <taxon>Mucoromycota</taxon>
        <taxon>Mucoromycotina</taxon>
        <taxon>Mucoromycetes</taxon>
        <taxon>Mucorales</taxon>
        <taxon>Mucorineae</taxon>
        <taxon>Mucoraceae</taxon>
        <taxon>Apophysomyces</taxon>
    </lineage>
</organism>
<keyword evidence="3" id="KW-0812">Transmembrane</keyword>
<dbReference type="GO" id="GO:0030026">
    <property type="term" value="P:intracellular manganese ion homeostasis"/>
    <property type="evidence" value="ECO:0007669"/>
    <property type="project" value="InterPro"/>
</dbReference>
<dbReference type="GO" id="GO:0012505">
    <property type="term" value="C:endomembrane system"/>
    <property type="evidence" value="ECO:0007669"/>
    <property type="project" value="UniProtKB-SubCell"/>
</dbReference>
<evidence type="ECO:0000313" key="7">
    <source>
        <dbReference type="Proteomes" id="UP000605846"/>
    </source>
</evidence>
<keyword evidence="4" id="KW-1133">Transmembrane helix</keyword>
<dbReference type="Proteomes" id="UP000605846">
    <property type="component" value="Unassembled WGS sequence"/>
</dbReference>
<comment type="similarity">
    <text evidence="2">Belongs to the CCC1 family.</text>
</comment>
<reference evidence="6" key="1">
    <citation type="submission" date="2020-01" db="EMBL/GenBank/DDBJ databases">
        <title>Genome Sequencing of Three Apophysomyces-Like Fungal Strains Confirms a Novel Fungal Genus in the Mucoromycota with divergent Burkholderia-like Endosymbiotic Bacteria.</title>
        <authorList>
            <person name="Stajich J.E."/>
            <person name="Macias A.M."/>
            <person name="Carter-House D."/>
            <person name="Lovett B."/>
            <person name="Kasson L.R."/>
            <person name="Berry K."/>
            <person name="Grigoriev I."/>
            <person name="Chang Y."/>
            <person name="Spatafora J."/>
            <person name="Kasson M.T."/>
        </authorList>
    </citation>
    <scope>NUCLEOTIDE SEQUENCE</scope>
    <source>
        <strain evidence="6">NRRL A-21654</strain>
    </source>
</reference>
<dbReference type="OrthoDB" id="73465at2759"/>
<dbReference type="EMBL" id="JABAYA010000157">
    <property type="protein sequence ID" value="KAF7723276.1"/>
    <property type="molecule type" value="Genomic_DNA"/>
</dbReference>
<accession>A0A8H7BSS8</accession>
<gene>
    <name evidence="6" type="ORF">EC973_002122</name>
</gene>
<proteinExistence type="inferred from homology"/>
<dbReference type="InterPro" id="IPR008217">
    <property type="entry name" value="Ccc1_fam"/>
</dbReference>
<evidence type="ECO:0000256" key="5">
    <source>
        <dbReference type="ARBA" id="ARBA00023136"/>
    </source>
</evidence>
<dbReference type="AlphaFoldDB" id="A0A8H7BSS8"/>